<evidence type="ECO:0000313" key="2">
    <source>
        <dbReference type="EMBL" id="MDO1558822.1"/>
    </source>
</evidence>
<accession>A0ABT8SJS5</accession>
<reference evidence="2" key="1">
    <citation type="submission" date="2023-07" db="EMBL/GenBank/DDBJ databases">
        <title>Brevundimonas soil sp. nov., isolated from the soil of chemical plant.</title>
        <authorList>
            <person name="Wu N."/>
        </authorList>
    </citation>
    <scope>NUCLEOTIDE SEQUENCE</scope>
    <source>
        <strain evidence="2">XZ-24</strain>
    </source>
</reference>
<gene>
    <name evidence="2" type="ORF">Q0812_05210</name>
</gene>
<feature type="coiled-coil region" evidence="1">
    <location>
        <begin position="29"/>
        <end position="56"/>
    </location>
</feature>
<sequence length="70" mass="7938">MAFEELEPRPVPGAALKTLVREDLDPYGVEELEERISALEGEIERVRAALHKKRDRKNAADALFSFGKEE</sequence>
<name>A0ABT8SJS5_9CAUL</name>
<keyword evidence="1" id="KW-0175">Coiled coil</keyword>
<dbReference type="InterPro" id="IPR009579">
    <property type="entry name" value="DUF1192"/>
</dbReference>
<protein>
    <submittedName>
        <fullName evidence="2">DUF1192 domain-containing protein</fullName>
    </submittedName>
</protein>
<proteinExistence type="predicted"/>
<dbReference type="EMBL" id="JAUKTR010000002">
    <property type="protein sequence ID" value="MDO1558822.1"/>
    <property type="molecule type" value="Genomic_DNA"/>
</dbReference>
<dbReference type="Pfam" id="PF06698">
    <property type="entry name" value="DUF1192"/>
    <property type="match status" value="1"/>
</dbReference>
<organism evidence="2 3">
    <name type="scientific">Peiella sedimenti</name>
    <dbReference type="NCBI Taxonomy" id="3061083"/>
    <lineage>
        <taxon>Bacteria</taxon>
        <taxon>Pseudomonadati</taxon>
        <taxon>Pseudomonadota</taxon>
        <taxon>Alphaproteobacteria</taxon>
        <taxon>Caulobacterales</taxon>
        <taxon>Caulobacteraceae</taxon>
        <taxon>Peiella</taxon>
    </lineage>
</organism>
<evidence type="ECO:0000313" key="3">
    <source>
        <dbReference type="Proteomes" id="UP001169063"/>
    </source>
</evidence>
<dbReference type="RefSeq" id="WP_302109258.1">
    <property type="nucleotide sequence ID" value="NZ_JAUKTR010000002.1"/>
</dbReference>
<evidence type="ECO:0000256" key="1">
    <source>
        <dbReference type="SAM" id="Coils"/>
    </source>
</evidence>
<keyword evidence="3" id="KW-1185">Reference proteome</keyword>
<comment type="caution">
    <text evidence="2">The sequence shown here is derived from an EMBL/GenBank/DDBJ whole genome shotgun (WGS) entry which is preliminary data.</text>
</comment>
<dbReference type="Proteomes" id="UP001169063">
    <property type="component" value="Unassembled WGS sequence"/>
</dbReference>